<evidence type="ECO:0000313" key="2">
    <source>
        <dbReference type="WBParaSite" id="RSKR_0000613500.1"/>
    </source>
</evidence>
<name>A0AC35TZN8_9BILA</name>
<dbReference type="Proteomes" id="UP000095286">
    <property type="component" value="Unplaced"/>
</dbReference>
<proteinExistence type="predicted"/>
<evidence type="ECO:0000313" key="1">
    <source>
        <dbReference type="Proteomes" id="UP000095286"/>
    </source>
</evidence>
<reference evidence="2" key="1">
    <citation type="submission" date="2016-11" db="UniProtKB">
        <authorList>
            <consortium name="WormBaseParasite"/>
        </authorList>
    </citation>
    <scope>IDENTIFICATION</scope>
    <source>
        <strain evidence="2">KR3021</strain>
    </source>
</reference>
<sequence length="641" mass="72093">MSNVTTVPHMKLSWHDINSRPSANSTTSSFMGMTDKTGDILQKRPYILKNVYGVAEPGEVLAIMGASGAGKTSLLNILTQQNLQGVALSGKIKVNGVEVDANLLRRVSAYVQQTDLFIGSMTVYEHLNFVANLRMGRTSTKDQIEKRINFLIDELGLRKCAKNVIGWPHKEKGISGGERKRLAFASEVVTAPPLLFCDEPTSGLDSFLARQVIQVLKNLAAKHRMTIVVTIHQPSSQVFELFDKICFMAEGRVAYFGTIPKAIEYWSRLGKAIPKNFNPADHIINTLAIKKKIEIKCQKEVKQICDNFDACEAGKELYDAAVGMRRGAHPSFLTFDDLVESDPKLRNKTAHQYKATYCQQLRFLIHRGLLVTIREPMLLKVRLFQSIAIALILGLVYWQTPINQETVMNVNGLIFQSISNLNFMFQFVIVYLFCDELPIFLREHHSSLYRVDAYFIAKMIADIPQFVLYPVVFSTIVYWMVGLNATAWSFFIFLLCGTLVTNVAISIGYMASCIFSSVGVAVAIMPIFTIPLLAFSGFYINIANLPWYFAWLRYFSYFGYAFEAMSINEWVNHDTIDGCTIIPGTNTTVPHNCYPSGQDVLKIYSFDASHEYLNIFLLIVLIVAIRGIAFLALLRKARATN</sequence>
<protein>
    <submittedName>
        <fullName evidence="2">ABC transporter domain-containing protein</fullName>
    </submittedName>
</protein>
<dbReference type="WBParaSite" id="RSKR_0000613500.1">
    <property type="protein sequence ID" value="RSKR_0000613500.1"/>
    <property type="gene ID" value="RSKR_0000613500"/>
</dbReference>
<organism evidence="1 2">
    <name type="scientific">Rhabditophanes sp. KR3021</name>
    <dbReference type="NCBI Taxonomy" id="114890"/>
    <lineage>
        <taxon>Eukaryota</taxon>
        <taxon>Metazoa</taxon>
        <taxon>Ecdysozoa</taxon>
        <taxon>Nematoda</taxon>
        <taxon>Chromadorea</taxon>
        <taxon>Rhabditida</taxon>
        <taxon>Tylenchina</taxon>
        <taxon>Panagrolaimomorpha</taxon>
        <taxon>Strongyloidoidea</taxon>
        <taxon>Alloionematidae</taxon>
        <taxon>Rhabditophanes</taxon>
    </lineage>
</organism>
<accession>A0AC35TZN8</accession>